<dbReference type="InParanoid" id="A0A409YFK7"/>
<proteinExistence type="predicted"/>
<keyword evidence="2" id="KW-1185">Reference proteome</keyword>
<evidence type="ECO:0008006" key="3">
    <source>
        <dbReference type="Google" id="ProtNLM"/>
    </source>
</evidence>
<protein>
    <recommendedName>
        <fullName evidence="3">F-box domain-containing protein</fullName>
    </recommendedName>
</protein>
<gene>
    <name evidence="1" type="ORF">CVT24_001818</name>
</gene>
<organism evidence="1 2">
    <name type="scientific">Panaeolus cyanescens</name>
    <dbReference type="NCBI Taxonomy" id="181874"/>
    <lineage>
        <taxon>Eukaryota</taxon>
        <taxon>Fungi</taxon>
        <taxon>Dikarya</taxon>
        <taxon>Basidiomycota</taxon>
        <taxon>Agaricomycotina</taxon>
        <taxon>Agaricomycetes</taxon>
        <taxon>Agaricomycetidae</taxon>
        <taxon>Agaricales</taxon>
        <taxon>Agaricineae</taxon>
        <taxon>Galeropsidaceae</taxon>
        <taxon>Panaeolus</taxon>
    </lineage>
</organism>
<dbReference type="OrthoDB" id="3069231at2759"/>
<dbReference type="EMBL" id="NHTK01001219">
    <property type="protein sequence ID" value="PPR01755.1"/>
    <property type="molecule type" value="Genomic_DNA"/>
</dbReference>
<dbReference type="AlphaFoldDB" id="A0A409YFK7"/>
<dbReference type="Proteomes" id="UP000284842">
    <property type="component" value="Unassembled WGS sequence"/>
</dbReference>
<comment type="caution">
    <text evidence="1">The sequence shown here is derived from an EMBL/GenBank/DDBJ whole genome shotgun (WGS) entry which is preliminary data.</text>
</comment>
<evidence type="ECO:0000313" key="2">
    <source>
        <dbReference type="Proteomes" id="UP000284842"/>
    </source>
</evidence>
<name>A0A409YFK7_9AGAR</name>
<dbReference type="InterPro" id="IPR032675">
    <property type="entry name" value="LRR_dom_sf"/>
</dbReference>
<accession>A0A409YFK7</accession>
<dbReference type="Gene3D" id="3.80.10.10">
    <property type="entry name" value="Ribonuclease Inhibitor"/>
    <property type="match status" value="1"/>
</dbReference>
<sequence>MLQEDYIPYDMYLEIFSHISNNDKATLSACSQVAPCFRDLMQKRLFKSIDLDYQQRCVDDINACYDDRFIVWADEIVESKSKMLLGALESNPKLALHIEELKLTINGIASGYNDVSKLEDKTISAIDLLSYISSLTSLSVISAATASNLAYEAYSKPLQCAIRQLFARNTKLTSVNLSGIYQFAIAEVQYLPSTLKSLTLLYISNYRPVLPGENGPPLGDQEGAACTPTSLCIATSNWTITECLVALRGEVSVHIREGISDRYSVHRYTRRAPYLSLAMLESIETAAKSSVHEVRELLSFADPGKIQGVYIGTPTDITYTTHSVHFDDHEEPRYQLVYEAPSAGPYSLNATRLDLSDFSALKSFEIHGKMLFVQERSLLSTKISTYIPWLTHVIEKLPRPHNVGVNAVDNTQGPSLRSIRVVLHVNLMVISDDNKSRDVLASFDFSPLVNVMKKIQHQYRHLHDVACSLDFEVTVCQDDMPDSEYPPYSVRKEDFLETLESNLTLQDDSGDNKVMLQVLDVGRRPYNTVWDH</sequence>
<evidence type="ECO:0000313" key="1">
    <source>
        <dbReference type="EMBL" id="PPR01755.1"/>
    </source>
</evidence>
<reference evidence="1 2" key="1">
    <citation type="journal article" date="2018" name="Evol. Lett.">
        <title>Horizontal gene cluster transfer increased hallucinogenic mushroom diversity.</title>
        <authorList>
            <person name="Reynolds H.T."/>
            <person name="Vijayakumar V."/>
            <person name="Gluck-Thaler E."/>
            <person name="Korotkin H.B."/>
            <person name="Matheny P.B."/>
            <person name="Slot J.C."/>
        </authorList>
    </citation>
    <scope>NUCLEOTIDE SEQUENCE [LARGE SCALE GENOMIC DNA]</scope>
    <source>
        <strain evidence="1 2">2629</strain>
    </source>
</reference>